<evidence type="ECO:0000313" key="2">
    <source>
        <dbReference type="EMBL" id="SCW36192.1"/>
    </source>
</evidence>
<dbReference type="Proteomes" id="UP000199150">
    <property type="component" value="Unassembled WGS sequence"/>
</dbReference>
<dbReference type="STRING" id="260084.SAMN02927928_0690"/>
<evidence type="ECO:0000259" key="1">
    <source>
        <dbReference type="Pfam" id="PF24390"/>
    </source>
</evidence>
<dbReference type="RefSeq" id="WP_139159600.1">
    <property type="nucleotide sequence ID" value="NZ_CBCRYE010000001.1"/>
</dbReference>
<dbReference type="Pfam" id="PF24390">
    <property type="entry name" value="PRTase-CE"/>
    <property type="match status" value="1"/>
</dbReference>
<dbReference type="EMBL" id="FMTS01000001">
    <property type="protein sequence ID" value="SCW36192.1"/>
    <property type="molecule type" value="Genomic_DNA"/>
</dbReference>
<keyword evidence="3" id="KW-1185">Reference proteome</keyword>
<feature type="domain" description="PRTase-CE" evidence="1">
    <location>
        <begin position="28"/>
        <end position="297"/>
    </location>
</feature>
<sequence length="298" mass="33447">MSRALINDRIDHFRDFGIWPRVQELNAEQWLGNFAEHELFIAERLLSHFTYFNRTMTDALLKQAIQNFLTSKWLVADFGQPPSSADLSSVRFVVSEGEDPNATDSGNLFARKLRDIIRIPEVYIRTPEKALREASAAKHFVFVDDFVGSGNQFIATIERQYSNTGKYSSFEQLLATPGYSISYCPCVATAYAQHQRIAVRFPTINLFPAHLLTSSHNCTLPSSRVWHGMSSGDLTTALSSLRAISLRAGFSEDDGGQDSWHGFHRLGLSLAFDHGIPDASLPIFFSERNGWKPLIGRA</sequence>
<reference evidence="3" key="1">
    <citation type="submission" date="2016-10" db="EMBL/GenBank/DDBJ databases">
        <authorList>
            <person name="Varghese N."/>
            <person name="Submissions S."/>
        </authorList>
    </citation>
    <scope>NUCLEOTIDE SEQUENCE [LARGE SCALE GENOMIC DNA]</scope>
    <source>
        <strain evidence="3">CGMCC 1.3431</strain>
    </source>
</reference>
<dbReference type="InterPro" id="IPR056920">
    <property type="entry name" value="PRTase-CE"/>
</dbReference>
<proteinExistence type="predicted"/>
<name>A0A1G4PV80_9CAUL</name>
<protein>
    <recommendedName>
        <fullName evidence="1">PRTase-CE domain-containing protein</fullName>
    </recommendedName>
</protein>
<accession>A0A1G4PV80</accession>
<evidence type="ECO:0000313" key="3">
    <source>
        <dbReference type="Proteomes" id="UP000199150"/>
    </source>
</evidence>
<dbReference type="OrthoDB" id="4288730at2"/>
<organism evidence="2 3">
    <name type="scientific">Asticcacaulis taihuensis</name>
    <dbReference type="NCBI Taxonomy" id="260084"/>
    <lineage>
        <taxon>Bacteria</taxon>
        <taxon>Pseudomonadati</taxon>
        <taxon>Pseudomonadota</taxon>
        <taxon>Alphaproteobacteria</taxon>
        <taxon>Caulobacterales</taxon>
        <taxon>Caulobacteraceae</taxon>
        <taxon>Asticcacaulis</taxon>
    </lineage>
</organism>
<dbReference type="AlphaFoldDB" id="A0A1G4PV80"/>
<gene>
    <name evidence="2" type="ORF">SAMN02927928_0690</name>
</gene>